<protein>
    <submittedName>
        <fullName evidence="2">Uncharacterized protein</fullName>
    </submittedName>
</protein>
<dbReference type="Proteomes" id="UP000298234">
    <property type="component" value="Unassembled WGS sequence"/>
</dbReference>
<name>A0AAX2RAB7_BURCE</name>
<sequence>MSEILTETEKATSNASAAPRAVAFERAPEHDRRVSRGDGFAGDAWRNCETGVLRHVSVGHDPNKNDMFEIWLVDEDGKRELVRDDVADRGLARALVSQGNNGAAIRGERHRYIAVPDLDEHSHHELADGVITNARTSLREQD</sequence>
<reference evidence="2 3" key="1">
    <citation type="submission" date="2019-03" db="EMBL/GenBank/DDBJ databases">
        <title>Burkholderia cepacia outbreak.</title>
        <authorList>
            <person name="Farzana R."/>
            <person name="Walsh T.R."/>
        </authorList>
    </citation>
    <scope>NUCLEOTIDE SEQUENCE [LARGE SCALE GENOMIC DNA]</scope>
    <source>
        <strain evidence="3">d13</strain>
    </source>
</reference>
<evidence type="ECO:0000313" key="3">
    <source>
        <dbReference type="Proteomes" id="UP000298234"/>
    </source>
</evidence>
<comment type="caution">
    <text evidence="2">The sequence shown here is derived from an EMBL/GenBank/DDBJ whole genome shotgun (WGS) entry which is preliminary data.</text>
</comment>
<dbReference type="EMBL" id="SNSQ01000097">
    <property type="protein sequence ID" value="TEU32581.1"/>
    <property type="molecule type" value="Genomic_DNA"/>
</dbReference>
<evidence type="ECO:0000313" key="2">
    <source>
        <dbReference type="EMBL" id="TEU32581.1"/>
    </source>
</evidence>
<gene>
    <name evidence="2" type="ORF">E3D37_42600</name>
</gene>
<evidence type="ECO:0000256" key="1">
    <source>
        <dbReference type="SAM" id="MobiDB-lite"/>
    </source>
</evidence>
<accession>A0AAX2RAB7</accession>
<dbReference type="RefSeq" id="WP_134257959.1">
    <property type="nucleotide sequence ID" value="NZ_SNSG01000079.1"/>
</dbReference>
<proteinExistence type="predicted"/>
<organism evidence="2 3">
    <name type="scientific">Burkholderia cepacia</name>
    <name type="common">Pseudomonas cepacia</name>
    <dbReference type="NCBI Taxonomy" id="292"/>
    <lineage>
        <taxon>Bacteria</taxon>
        <taxon>Pseudomonadati</taxon>
        <taxon>Pseudomonadota</taxon>
        <taxon>Betaproteobacteria</taxon>
        <taxon>Burkholderiales</taxon>
        <taxon>Burkholderiaceae</taxon>
        <taxon>Burkholderia</taxon>
        <taxon>Burkholderia cepacia complex</taxon>
    </lineage>
</organism>
<dbReference type="AlphaFoldDB" id="A0AAX2RAB7"/>
<feature type="region of interest" description="Disordered" evidence="1">
    <location>
        <begin position="1"/>
        <end position="28"/>
    </location>
</feature>